<accession>A0A8T1TV07</accession>
<dbReference type="AlphaFoldDB" id="A0A8T1TV07"/>
<keyword evidence="1" id="KW-0732">Signal</keyword>
<name>A0A8T1TV07_9STRA</name>
<evidence type="ECO:0000256" key="1">
    <source>
        <dbReference type="SAM" id="SignalP"/>
    </source>
</evidence>
<evidence type="ECO:0008006" key="4">
    <source>
        <dbReference type="Google" id="ProtNLM"/>
    </source>
</evidence>
<feature type="chain" id="PRO_5035797055" description="RxLR effector protein" evidence="1">
    <location>
        <begin position="23"/>
        <end position="101"/>
    </location>
</feature>
<gene>
    <name evidence="2" type="ORF">JG687_00016498</name>
</gene>
<dbReference type="Proteomes" id="UP000688947">
    <property type="component" value="Unassembled WGS sequence"/>
</dbReference>
<reference evidence="2" key="1">
    <citation type="submission" date="2021-01" db="EMBL/GenBank/DDBJ databases">
        <title>Phytophthora aleatoria, a newly-described species from Pinus radiata is distinct from Phytophthora cactorum isolates based on comparative genomics.</title>
        <authorList>
            <person name="Mcdougal R."/>
            <person name="Panda P."/>
            <person name="Williams N."/>
            <person name="Studholme D.J."/>
        </authorList>
    </citation>
    <scope>NUCLEOTIDE SEQUENCE</scope>
    <source>
        <strain evidence="2">NZFS 3830</strain>
    </source>
</reference>
<protein>
    <recommendedName>
        <fullName evidence="4">RxLR effector protein</fullName>
    </recommendedName>
</protein>
<proteinExistence type="predicted"/>
<feature type="signal peptide" evidence="1">
    <location>
        <begin position="1"/>
        <end position="22"/>
    </location>
</feature>
<dbReference type="VEuPathDB" id="FungiDB:PC110_g5545"/>
<organism evidence="2 3">
    <name type="scientific">Phytophthora cactorum</name>
    <dbReference type="NCBI Taxonomy" id="29920"/>
    <lineage>
        <taxon>Eukaryota</taxon>
        <taxon>Sar</taxon>
        <taxon>Stramenopiles</taxon>
        <taxon>Oomycota</taxon>
        <taxon>Peronosporomycetes</taxon>
        <taxon>Peronosporales</taxon>
        <taxon>Peronosporaceae</taxon>
        <taxon>Phytophthora</taxon>
    </lineage>
</organism>
<evidence type="ECO:0000313" key="3">
    <source>
        <dbReference type="Proteomes" id="UP000688947"/>
    </source>
</evidence>
<evidence type="ECO:0000313" key="2">
    <source>
        <dbReference type="EMBL" id="KAG6946822.1"/>
    </source>
</evidence>
<sequence length="101" mass="11172">MRALSVCFGLISAASTTTSGNADVTKLDLSVEHLPRKLVGDYHDTKQSLRLRDFTEETEIEPEYEERGGFEKLGDLITKVDNATGMTGKLGDVVGRRRSLR</sequence>
<dbReference type="EMBL" id="JAENGZ010001671">
    <property type="protein sequence ID" value="KAG6946822.1"/>
    <property type="molecule type" value="Genomic_DNA"/>
</dbReference>
<comment type="caution">
    <text evidence="2">The sequence shown here is derived from an EMBL/GenBank/DDBJ whole genome shotgun (WGS) entry which is preliminary data.</text>
</comment>